<reference key="2">
    <citation type="submission" date="2011-08" db="EMBL/GenBank/DDBJ databases">
        <title>Genome sequence of Naumovozyma castellii.</title>
        <authorList>
            <person name="Gordon J.L."/>
            <person name="Armisen D."/>
            <person name="Proux-Wera E."/>
            <person name="OhEigeartaigh S.S."/>
            <person name="Byrne K.P."/>
            <person name="Wolfe K.H."/>
        </authorList>
    </citation>
    <scope>NUCLEOTIDE SEQUENCE</scope>
    <source>
        <strain>Type strain:CBS 4309</strain>
    </source>
</reference>
<accession>G0VJY9</accession>
<dbReference type="InParanoid" id="G0VJY9"/>
<dbReference type="AlphaFoldDB" id="G0VJY9"/>
<name>G0VJY9_NAUCA</name>
<dbReference type="EMBL" id="HE576760">
    <property type="protein sequence ID" value="CCC71823.1"/>
    <property type="molecule type" value="Genomic_DNA"/>
</dbReference>
<keyword evidence="2" id="KW-1185">Reference proteome</keyword>
<gene>
    <name evidence="1" type="primary">NCAS0I01550</name>
    <name evidence="1" type="ordered locus">NCAS_0I01550</name>
</gene>
<dbReference type="GeneID" id="96905510"/>
<protein>
    <submittedName>
        <fullName evidence="1">Uncharacterized protein</fullName>
    </submittedName>
</protein>
<reference evidence="1 2" key="1">
    <citation type="journal article" date="2011" name="Proc. Natl. Acad. Sci. U.S.A.">
        <title>Evolutionary erosion of yeast sex chromosomes by mating-type switching accidents.</title>
        <authorList>
            <person name="Gordon J.L."/>
            <person name="Armisen D."/>
            <person name="Proux-Wera E."/>
            <person name="Oheigeartaigh S.S."/>
            <person name="Byrne K.P."/>
            <person name="Wolfe K.H."/>
        </authorList>
    </citation>
    <scope>NUCLEOTIDE SEQUENCE [LARGE SCALE GENOMIC DNA]</scope>
    <source>
        <strain evidence="2">ATCC 76901 / BCRC 22586 / CBS 4309 / NBRC 1992 / NRRL Y-12630</strain>
    </source>
</reference>
<evidence type="ECO:0000313" key="1">
    <source>
        <dbReference type="EMBL" id="CCC71823.1"/>
    </source>
</evidence>
<dbReference type="Proteomes" id="UP000001640">
    <property type="component" value="Chromosome 9"/>
</dbReference>
<proteinExistence type="predicted"/>
<dbReference type="HOGENOM" id="CLU_1619488_0_0_1"/>
<organism evidence="1 2">
    <name type="scientific">Naumovozyma castellii</name>
    <name type="common">Yeast</name>
    <name type="synonym">Saccharomyces castellii</name>
    <dbReference type="NCBI Taxonomy" id="27288"/>
    <lineage>
        <taxon>Eukaryota</taxon>
        <taxon>Fungi</taxon>
        <taxon>Dikarya</taxon>
        <taxon>Ascomycota</taxon>
        <taxon>Saccharomycotina</taxon>
        <taxon>Saccharomycetes</taxon>
        <taxon>Saccharomycetales</taxon>
        <taxon>Saccharomycetaceae</taxon>
        <taxon>Naumovozyma</taxon>
    </lineage>
</organism>
<dbReference type="RefSeq" id="XP_003678165.1">
    <property type="nucleotide sequence ID" value="XM_003678117.1"/>
</dbReference>
<sequence>MCKLSLNEPQKRRKELTFTTKISSKKWRSWGFVSLLPRELGVGVHPFTSAAGSLGSKHKGSRKPCEKMSTNRLVIRGPALSVQWSGSFVAVVIVEKLARFFSYDMFFEKFSAAFRDLAFDRHFPMRKCQGLFFQVNELERLRQRHFNRRGECGLSSTGGFSRQC</sequence>
<dbReference type="KEGG" id="ncs:NCAS_0I01550"/>
<evidence type="ECO:0000313" key="2">
    <source>
        <dbReference type="Proteomes" id="UP000001640"/>
    </source>
</evidence>